<gene>
    <name evidence="5" type="ORF">GH741_04140</name>
</gene>
<dbReference type="EMBL" id="WJNG01000002">
    <property type="protein sequence ID" value="MRH41862.1"/>
    <property type="molecule type" value="Genomic_DNA"/>
</dbReference>
<dbReference type="Pfam" id="PF13365">
    <property type="entry name" value="Trypsin_2"/>
    <property type="match status" value="1"/>
</dbReference>
<sequence length="384" mass="42701">MNKRHIYFPILLTAILVVICIVTVSFIHKQWANEPIEVKNTLANQVAAEETSKDLKSIIHEAQKNVVQVEAITKWSEKIGSGFLYNNKGDIITNAHVVKEAEHIYIKTADAQTYTAALVGIGEETDIAVIRVPQLANQTPAVFDDEFHAEIGDEIVAVGSPLGFQNSVTLGIISGTNRSFSIDEFEYENVYQISANITHGNSGGPLIERSTGKVIAINSAGTDEGGIGFSIPISTVLEDVRLWSDGVSEDELDYDSLIEEVQNVSPQQLEDDSEYIISYLFDSLAIRDYINAYALLGSEWQTQTSYQTFRENYIHVVETQISQMESSFVEDTGLVKVSLVADKLVRNSNQKVKNEQYQYFFYVGYENGQLKILDGDQTLISSSE</sequence>
<dbReference type="GO" id="GO:0006508">
    <property type="term" value="P:proteolysis"/>
    <property type="evidence" value="ECO:0007669"/>
    <property type="project" value="UniProtKB-KW"/>
</dbReference>
<evidence type="ECO:0000256" key="1">
    <source>
        <dbReference type="ARBA" id="ARBA00022670"/>
    </source>
</evidence>
<dbReference type="AlphaFoldDB" id="A0A6A8DKU7"/>
<keyword evidence="4" id="KW-1133">Transmembrane helix</keyword>
<dbReference type="InterPro" id="IPR009003">
    <property type="entry name" value="Peptidase_S1_PA"/>
</dbReference>
<dbReference type="OrthoDB" id="189537at2"/>
<dbReference type="Proteomes" id="UP000799092">
    <property type="component" value="Unassembled WGS sequence"/>
</dbReference>
<dbReference type="RefSeq" id="WP_153735478.1">
    <property type="nucleotide sequence ID" value="NZ_WJNG01000002.1"/>
</dbReference>
<dbReference type="InterPro" id="IPR051201">
    <property type="entry name" value="Chloro_Bact_Ser_Proteases"/>
</dbReference>
<protein>
    <submittedName>
        <fullName evidence="5">Trypsin-like serine protease</fullName>
    </submittedName>
</protein>
<dbReference type="GO" id="GO:0004252">
    <property type="term" value="F:serine-type endopeptidase activity"/>
    <property type="evidence" value="ECO:0007669"/>
    <property type="project" value="InterPro"/>
</dbReference>
<dbReference type="SUPFAM" id="SSF50494">
    <property type="entry name" value="Trypsin-like serine proteases"/>
    <property type="match status" value="1"/>
</dbReference>
<feature type="transmembrane region" description="Helical" evidence="4">
    <location>
        <begin position="6"/>
        <end position="27"/>
    </location>
</feature>
<keyword evidence="1 5" id="KW-0645">Protease</keyword>
<keyword evidence="6" id="KW-1185">Reference proteome</keyword>
<organism evidence="5 6">
    <name type="scientific">Aquibacillus halophilus</name>
    <dbReference type="NCBI Taxonomy" id="930132"/>
    <lineage>
        <taxon>Bacteria</taxon>
        <taxon>Bacillati</taxon>
        <taxon>Bacillota</taxon>
        <taxon>Bacilli</taxon>
        <taxon>Bacillales</taxon>
        <taxon>Bacillaceae</taxon>
        <taxon>Aquibacillus</taxon>
    </lineage>
</organism>
<keyword evidence="4" id="KW-0812">Transmembrane</keyword>
<dbReference type="Gene3D" id="2.40.10.120">
    <property type="match status" value="1"/>
</dbReference>
<comment type="caution">
    <text evidence="5">The sequence shown here is derived from an EMBL/GenBank/DDBJ whole genome shotgun (WGS) entry which is preliminary data.</text>
</comment>
<reference evidence="5" key="1">
    <citation type="submission" date="2019-11" db="EMBL/GenBank/DDBJ databases">
        <authorList>
            <person name="Li J."/>
        </authorList>
    </citation>
    <scope>NUCLEOTIDE SEQUENCE</scope>
    <source>
        <strain evidence="5">B6B</strain>
    </source>
</reference>
<dbReference type="PANTHER" id="PTHR43343">
    <property type="entry name" value="PEPTIDASE S12"/>
    <property type="match status" value="1"/>
</dbReference>
<dbReference type="PRINTS" id="PR00834">
    <property type="entry name" value="PROTEASES2C"/>
</dbReference>
<dbReference type="InterPro" id="IPR001940">
    <property type="entry name" value="Peptidase_S1C"/>
</dbReference>
<evidence type="ECO:0000256" key="2">
    <source>
        <dbReference type="ARBA" id="ARBA00022801"/>
    </source>
</evidence>
<name>A0A6A8DKU7_9BACI</name>
<proteinExistence type="predicted"/>
<evidence type="ECO:0000256" key="3">
    <source>
        <dbReference type="ARBA" id="ARBA00022825"/>
    </source>
</evidence>
<evidence type="ECO:0000256" key="4">
    <source>
        <dbReference type="SAM" id="Phobius"/>
    </source>
</evidence>
<evidence type="ECO:0000313" key="6">
    <source>
        <dbReference type="Proteomes" id="UP000799092"/>
    </source>
</evidence>
<keyword evidence="3" id="KW-0720">Serine protease</keyword>
<dbReference type="PANTHER" id="PTHR43343:SF3">
    <property type="entry name" value="PROTEASE DO-LIKE 8, CHLOROPLASTIC"/>
    <property type="match status" value="1"/>
</dbReference>
<evidence type="ECO:0000313" key="5">
    <source>
        <dbReference type="EMBL" id="MRH41862.1"/>
    </source>
</evidence>
<keyword evidence="2" id="KW-0378">Hydrolase</keyword>
<keyword evidence="4" id="KW-0472">Membrane</keyword>
<accession>A0A6A8DKU7</accession>